<dbReference type="OrthoDB" id="1090267at2"/>
<organism evidence="4 5">
    <name type="scientific">Polaribacter aestuariivivens</name>
    <dbReference type="NCBI Taxonomy" id="2304626"/>
    <lineage>
        <taxon>Bacteria</taxon>
        <taxon>Pseudomonadati</taxon>
        <taxon>Bacteroidota</taxon>
        <taxon>Flavobacteriia</taxon>
        <taxon>Flavobacteriales</taxon>
        <taxon>Flavobacteriaceae</taxon>
    </lineage>
</organism>
<dbReference type="SMART" id="SM00421">
    <property type="entry name" value="HTH_LUXR"/>
    <property type="match status" value="1"/>
</dbReference>
<feature type="transmembrane region" description="Helical" evidence="2">
    <location>
        <begin position="728"/>
        <end position="753"/>
    </location>
</feature>
<dbReference type="RefSeq" id="WP_138535234.1">
    <property type="nucleotide sequence ID" value="NZ_VANR01000002.1"/>
</dbReference>
<dbReference type="Pfam" id="PF00196">
    <property type="entry name" value="GerE"/>
    <property type="match status" value="1"/>
</dbReference>
<dbReference type="Gene3D" id="2.130.10.10">
    <property type="entry name" value="YVTN repeat-like/Quinoprotein amine dehydrogenase"/>
    <property type="match status" value="2"/>
</dbReference>
<dbReference type="EMBL" id="VANR01000002">
    <property type="protein sequence ID" value="TMM31506.1"/>
    <property type="molecule type" value="Genomic_DNA"/>
</dbReference>
<dbReference type="InterPro" id="IPR000792">
    <property type="entry name" value="Tscrpt_reg_LuxR_C"/>
</dbReference>
<dbReference type="Gene3D" id="2.60.40.10">
    <property type="entry name" value="Immunoglobulins"/>
    <property type="match status" value="1"/>
</dbReference>
<reference evidence="4 5" key="1">
    <citation type="submission" date="2019-05" db="EMBL/GenBank/DDBJ databases">
        <title>Polaribacter aestuariivivens sp. nov., isolated from a tidal flat.</title>
        <authorList>
            <person name="Yoon J.-H."/>
        </authorList>
    </citation>
    <scope>NUCLEOTIDE SEQUENCE [LARGE SCALE GENOMIC DNA]</scope>
    <source>
        <strain evidence="4 5">DBTF-3</strain>
    </source>
</reference>
<evidence type="ECO:0000256" key="1">
    <source>
        <dbReference type="SAM" id="Coils"/>
    </source>
</evidence>
<dbReference type="Pfam" id="PF07495">
    <property type="entry name" value="Y_Y_Y"/>
    <property type="match status" value="1"/>
</dbReference>
<sequence length="930" mass="107825">MNSLKQFLSLCVFLLITQIFVCQEISPIKNFTTEDYKAQNQNWGIAQSKDNLIYVANNAGLLEYNGEHWQLYSHFPNPALRSVQIKEDIIYTGSFMDFGFWKKNNKGLLEYTSIVEKFQIKLKEGEEFWEVNFYQNWILFQSKTRIYFVNIVSKEIKIIDSENIISDLFVLNDKIFFQKKNVGLFTLENGEEKLLSDALFFKENKIINCFYERKELVFLSEENGFVTLKENGVKQIQSDLDTNNFSIFTAIQLSDKSFAIGTISNGIIFMNSKKEITSVINQKNGLSNNTALSLFQDNANNVWVGSDNGINFINISSAFKIFEDDDGSLGTIYTSLFFENVLYLGTNQGLFYKNENKKYTLIKGTEGQVWFLKEIDGNIFCGHDKGTFIIKNKNIVNALTDAVGTWSIKKVPNKSSLLIQGNYQGVSILKKQNGIWQFKNKISGFNFSSRFFEFYDDKLYVNHETKGFYELSINEDYNKILNKKQIEVPREGYGSNVFSFGNNLFYSSSSGIFKKQTNGNFVRDTLFTNILKNTKNLSTIKKLPFKNNVLYSFSNNNIIFITSNTISLNPQIKKVPVSGSIRNNVLGFENLTPINEDVYLIGTSHGYLLFDDSVEQTNENVSISFQSVVVNKIDDLKINLVLNEKAVLENKQNNIQFTFSISKYNKIIKNEYRYQLEGLSQNWSSWSENSTQLFENLPYGDYKFNVRGKYGNIVTDVESFYFSIQRPYYLSNLFVIFYLLCISFIILLINIYYKRRYKRRNSLLLEKAKKELELKELESTQKIMKLNNEKLRNDIESKNRELATSTMSIIKKNDFLNTIKTELIEGGQRNITKVVKIIDDNLNNTDDWKMFQEAFNNADKKFLDKIKAKHPELTPNDLRLCAYLRLNLSSKEIAPLLNISPRSVEVKRYRLRKKMNLDHNANLTNYILEI</sequence>
<dbReference type="InterPro" id="IPR013783">
    <property type="entry name" value="Ig-like_fold"/>
</dbReference>
<dbReference type="InterPro" id="IPR015943">
    <property type="entry name" value="WD40/YVTN_repeat-like_dom_sf"/>
</dbReference>
<dbReference type="GO" id="GO:0006355">
    <property type="term" value="P:regulation of DNA-templated transcription"/>
    <property type="evidence" value="ECO:0007669"/>
    <property type="project" value="InterPro"/>
</dbReference>
<accession>A0A5S3NE25</accession>
<keyword evidence="2" id="KW-0472">Membrane</keyword>
<dbReference type="GO" id="GO:0003677">
    <property type="term" value="F:DNA binding"/>
    <property type="evidence" value="ECO:0007669"/>
    <property type="project" value="InterPro"/>
</dbReference>
<dbReference type="AlphaFoldDB" id="A0A5S3NE25"/>
<protein>
    <submittedName>
        <fullName evidence="4">LuxR family transcriptional regulator</fullName>
    </submittedName>
</protein>
<evidence type="ECO:0000259" key="3">
    <source>
        <dbReference type="SMART" id="SM00421"/>
    </source>
</evidence>
<dbReference type="Pfam" id="PF07494">
    <property type="entry name" value="Reg_prop"/>
    <property type="match status" value="1"/>
</dbReference>
<dbReference type="Proteomes" id="UP000307140">
    <property type="component" value="Unassembled WGS sequence"/>
</dbReference>
<keyword evidence="2" id="KW-1133">Transmembrane helix</keyword>
<name>A0A5S3NE25_9FLAO</name>
<feature type="coiled-coil region" evidence="1">
    <location>
        <begin position="760"/>
        <end position="801"/>
    </location>
</feature>
<dbReference type="SUPFAM" id="SSF46894">
    <property type="entry name" value="C-terminal effector domain of the bipartite response regulators"/>
    <property type="match status" value="1"/>
</dbReference>
<evidence type="ECO:0000313" key="4">
    <source>
        <dbReference type="EMBL" id="TMM31506.1"/>
    </source>
</evidence>
<evidence type="ECO:0000256" key="2">
    <source>
        <dbReference type="SAM" id="Phobius"/>
    </source>
</evidence>
<gene>
    <name evidence="4" type="ORF">FDT66_05970</name>
</gene>
<dbReference type="InterPro" id="IPR011123">
    <property type="entry name" value="Y_Y_Y"/>
</dbReference>
<feature type="domain" description="HTH luxR-type" evidence="3">
    <location>
        <begin position="870"/>
        <end position="927"/>
    </location>
</feature>
<keyword evidence="2" id="KW-0812">Transmembrane</keyword>
<proteinExistence type="predicted"/>
<keyword evidence="1" id="KW-0175">Coiled coil</keyword>
<dbReference type="InterPro" id="IPR016032">
    <property type="entry name" value="Sig_transdc_resp-reg_C-effctor"/>
</dbReference>
<evidence type="ECO:0000313" key="5">
    <source>
        <dbReference type="Proteomes" id="UP000307140"/>
    </source>
</evidence>
<dbReference type="InterPro" id="IPR036388">
    <property type="entry name" value="WH-like_DNA-bd_sf"/>
</dbReference>
<dbReference type="Gene3D" id="1.10.10.10">
    <property type="entry name" value="Winged helix-like DNA-binding domain superfamily/Winged helix DNA-binding domain"/>
    <property type="match status" value="1"/>
</dbReference>
<dbReference type="InterPro" id="IPR011110">
    <property type="entry name" value="Reg_prop"/>
</dbReference>
<comment type="caution">
    <text evidence="4">The sequence shown here is derived from an EMBL/GenBank/DDBJ whole genome shotgun (WGS) entry which is preliminary data.</text>
</comment>
<keyword evidence="5" id="KW-1185">Reference proteome</keyword>